<evidence type="ECO:0000256" key="3">
    <source>
        <dbReference type="ARBA" id="ARBA00023125"/>
    </source>
</evidence>
<gene>
    <name evidence="6" type="ORF">AAK873_05185</name>
</gene>
<dbReference type="SUPFAM" id="SSF46785">
    <property type="entry name" value="Winged helix' DNA-binding domain"/>
    <property type="match status" value="1"/>
</dbReference>
<dbReference type="InterPro" id="IPR005650">
    <property type="entry name" value="BlaI_family"/>
</dbReference>
<sequence>MKELTAKEEEIMNFFWQHGPLYVKEILEFYEDPRPHFNTVSTIVRGLEEKGYISHKSFGKTYQYYATVSAADMGVKSLKSIISRYFKNSYLGVVSSLVKEENISVDELRRLLDEVEKSAADHNQQ</sequence>
<keyword evidence="5" id="KW-0175">Coiled coil</keyword>
<reference evidence="6 7" key="1">
    <citation type="submission" date="2024-03" db="EMBL/GenBank/DDBJ databases">
        <title>Mouse gut bacterial collection (mGBC) of GemPharmatech.</title>
        <authorList>
            <person name="He Y."/>
            <person name="Dong L."/>
            <person name="Wu D."/>
            <person name="Gao X."/>
            <person name="Lin Z."/>
        </authorList>
    </citation>
    <scope>NUCLEOTIDE SEQUENCE [LARGE SCALE GENOMIC DNA]</scope>
    <source>
        <strain evidence="6 7">54-13</strain>
    </source>
</reference>
<evidence type="ECO:0000256" key="5">
    <source>
        <dbReference type="SAM" id="Coils"/>
    </source>
</evidence>
<dbReference type="InterPro" id="IPR036388">
    <property type="entry name" value="WH-like_DNA-bd_sf"/>
</dbReference>
<keyword evidence="7" id="KW-1185">Reference proteome</keyword>
<dbReference type="RefSeq" id="WP_121699450.1">
    <property type="nucleotide sequence ID" value="NZ_JBCLPP010000011.1"/>
</dbReference>
<evidence type="ECO:0000256" key="4">
    <source>
        <dbReference type="ARBA" id="ARBA00023163"/>
    </source>
</evidence>
<evidence type="ECO:0000256" key="2">
    <source>
        <dbReference type="ARBA" id="ARBA00023015"/>
    </source>
</evidence>
<evidence type="ECO:0000256" key="1">
    <source>
        <dbReference type="ARBA" id="ARBA00011046"/>
    </source>
</evidence>
<feature type="coiled-coil region" evidence="5">
    <location>
        <begin position="98"/>
        <end position="125"/>
    </location>
</feature>
<organism evidence="6 7">
    <name type="scientific">Heminiphilus faecis</name>
    <dbReference type="NCBI Taxonomy" id="2601703"/>
    <lineage>
        <taxon>Bacteria</taxon>
        <taxon>Pseudomonadati</taxon>
        <taxon>Bacteroidota</taxon>
        <taxon>Bacteroidia</taxon>
        <taxon>Bacteroidales</taxon>
        <taxon>Muribaculaceae</taxon>
        <taxon>Heminiphilus</taxon>
    </lineage>
</organism>
<comment type="caution">
    <text evidence="6">The sequence shown here is derived from an EMBL/GenBank/DDBJ whole genome shotgun (WGS) entry which is preliminary data.</text>
</comment>
<dbReference type="Proteomes" id="UP001565200">
    <property type="component" value="Unassembled WGS sequence"/>
</dbReference>
<dbReference type="EMBL" id="JBCLPP010000011">
    <property type="protein sequence ID" value="MEY8245010.1"/>
    <property type="molecule type" value="Genomic_DNA"/>
</dbReference>
<evidence type="ECO:0000313" key="6">
    <source>
        <dbReference type="EMBL" id="MEY8245010.1"/>
    </source>
</evidence>
<comment type="similarity">
    <text evidence="1">Belongs to the BlaI transcriptional regulatory family.</text>
</comment>
<keyword evidence="2" id="KW-0805">Transcription regulation</keyword>
<keyword evidence="4" id="KW-0804">Transcription</keyword>
<name>A0ABV4CUF4_9BACT</name>
<evidence type="ECO:0000313" key="7">
    <source>
        <dbReference type="Proteomes" id="UP001565200"/>
    </source>
</evidence>
<dbReference type="InterPro" id="IPR036390">
    <property type="entry name" value="WH_DNA-bd_sf"/>
</dbReference>
<dbReference type="PIRSF" id="PIRSF019455">
    <property type="entry name" value="CopR_AtkY"/>
    <property type="match status" value="1"/>
</dbReference>
<dbReference type="Gene3D" id="1.10.10.10">
    <property type="entry name" value="Winged helix-like DNA-binding domain superfamily/Winged helix DNA-binding domain"/>
    <property type="match status" value="1"/>
</dbReference>
<accession>A0ABV4CUF4</accession>
<dbReference type="Pfam" id="PF03965">
    <property type="entry name" value="Penicillinase_R"/>
    <property type="match status" value="1"/>
</dbReference>
<keyword evidence="3" id="KW-0238">DNA-binding</keyword>
<proteinExistence type="inferred from homology"/>
<protein>
    <submittedName>
        <fullName evidence="6">BlaI/MecI/CopY family transcriptional regulator</fullName>
    </submittedName>
</protein>